<dbReference type="GO" id="GO:0005198">
    <property type="term" value="F:structural molecule activity"/>
    <property type="evidence" value="ECO:0007669"/>
    <property type="project" value="InterPro"/>
</dbReference>
<proteinExistence type="predicted"/>
<dbReference type="AlphaFoldDB" id="A0AAU7YX77"/>
<dbReference type="Pfam" id="PF00669">
    <property type="entry name" value="Flagellin_N"/>
    <property type="match status" value="1"/>
</dbReference>
<dbReference type="EMBL" id="CP132938">
    <property type="protein sequence ID" value="XCB21163.1"/>
    <property type="molecule type" value="Genomic_DNA"/>
</dbReference>
<dbReference type="Gene3D" id="1.20.1330.10">
    <property type="entry name" value="f41 fragment of flagellin, N-terminal domain"/>
    <property type="match status" value="1"/>
</dbReference>
<dbReference type="InterPro" id="IPR013384">
    <property type="entry name" value="Flagell_FlgL"/>
</dbReference>
<feature type="domain" description="Flagellin N-terminal" evidence="1">
    <location>
        <begin position="14"/>
        <end position="138"/>
    </location>
</feature>
<dbReference type="RefSeq" id="WP_353071419.1">
    <property type="nucleotide sequence ID" value="NZ_CP132938.1"/>
</dbReference>
<organism evidence="2">
    <name type="scientific">Tunturiibacter gelidiferens</name>
    <dbReference type="NCBI Taxonomy" id="3069689"/>
    <lineage>
        <taxon>Bacteria</taxon>
        <taxon>Pseudomonadati</taxon>
        <taxon>Acidobacteriota</taxon>
        <taxon>Terriglobia</taxon>
        <taxon>Terriglobales</taxon>
        <taxon>Acidobacteriaceae</taxon>
        <taxon>Tunturiibacter</taxon>
    </lineage>
</organism>
<keyword evidence="2" id="KW-0282">Flagellum</keyword>
<accession>A0AAU7YX77</accession>
<evidence type="ECO:0000259" key="1">
    <source>
        <dbReference type="Pfam" id="PF00669"/>
    </source>
</evidence>
<dbReference type="KEGG" id="tgi:RBB81_16445"/>
<dbReference type="InterPro" id="IPR001029">
    <property type="entry name" value="Flagellin_N"/>
</dbReference>
<dbReference type="SUPFAM" id="SSF64518">
    <property type="entry name" value="Phase 1 flagellin"/>
    <property type="match status" value="1"/>
</dbReference>
<name>A0AAU7YX77_9BACT</name>
<dbReference type="PANTHER" id="PTHR42792:SF1">
    <property type="entry name" value="FLAGELLAR HOOK-ASSOCIATED PROTEIN 3"/>
    <property type="match status" value="1"/>
</dbReference>
<sequence length="300" mass="30647">MRVDPTYLSSLTGALNQSSSMINNLTSELSSGLSIQSLQDNPVAVAQSTLLASQIEQADTFVQSATGVGSMMQVADSTLGDVVTQIDKALSLAVEANNGTQNASNNASVAQSLSGILSEVVSLANTSYQGQYLFSGSQGSVQPFTLNTVATPATATYAGDTNVQTVEVPGGQKLPINLPGSSVFGSGTTGIMGALSQLIGDISSGASTASLSTDTAALTTALGQLSDQRQILDSSLSRLNSASTFAQTSESQLLVAQGSLVSANPAVVATQLSSAETQHQALLSVMNTLANQQDLFQLMR</sequence>
<reference evidence="2" key="1">
    <citation type="submission" date="2023-08" db="EMBL/GenBank/DDBJ databases">
        <authorList>
            <person name="Messyasz A."/>
            <person name="Mannisto M.K."/>
            <person name="Kerkhof L.J."/>
            <person name="Haggblom M."/>
        </authorList>
    </citation>
    <scope>NUCLEOTIDE SEQUENCE</scope>
    <source>
        <strain evidence="2">M8UP39</strain>
    </source>
</reference>
<dbReference type="InterPro" id="IPR001492">
    <property type="entry name" value="Flagellin"/>
</dbReference>
<dbReference type="NCBIfam" id="TIGR02550">
    <property type="entry name" value="flagell_flgL"/>
    <property type="match status" value="1"/>
</dbReference>
<keyword evidence="2" id="KW-0966">Cell projection</keyword>
<dbReference type="PANTHER" id="PTHR42792">
    <property type="entry name" value="FLAGELLIN"/>
    <property type="match status" value="1"/>
</dbReference>
<reference evidence="2" key="2">
    <citation type="journal article" date="2024" name="Environ. Microbiol.">
        <title>Genome analysis and description of Tunturibacter gen. nov. expands the diversity of Terriglobia in tundra soils.</title>
        <authorList>
            <person name="Messyasz A."/>
            <person name="Mannisto M.K."/>
            <person name="Kerkhof L.J."/>
            <person name="Haggblom M.M."/>
        </authorList>
    </citation>
    <scope>NUCLEOTIDE SEQUENCE</scope>
    <source>
        <strain evidence="2">M8UP39</strain>
    </source>
</reference>
<keyword evidence="2" id="KW-0969">Cilium</keyword>
<dbReference type="GO" id="GO:0071973">
    <property type="term" value="P:bacterial-type flagellum-dependent cell motility"/>
    <property type="evidence" value="ECO:0007669"/>
    <property type="project" value="InterPro"/>
</dbReference>
<gene>
    <name evidence="2" type="primary">flgL</name>
    <name evidence="2" type="ORF">RBB81_16445</name>
</gene>
<dbReference type="GO" id="GO:0009424">
    <property type="term" value="C:bacterial-type flagellum hook"/>
    <property type="evidence" value="ECO:0007669"/>
    <property type="project" value="InterPro"/>
</dbReference>
<evidence type="ECO:0000313" key="2">
    <source>
        <dbReference type="EMBL" id="XCB21163.1"/>
    </source>
</evidence>
<protein>
    <submittedName>
        <fullName evidence="2">Flagellar hook-associated protein FlgL</fullName>
    </submittedName>
</protein>